<gene>
    <name evidence="1" type="ORF">MNBD_BACTEROID01-606</name>
</gene>
<dbReference type="EMBL" id="UOEP01000146">
    <property type="protein sequence ID" value="VAW21468.1"/>
    <property type="molecule type" value="Genomic_DNA"/>
</dbReference>
<evidence type="ECO:0000313" key="1">
    <source>
        <dbReference type="EMBL" id="VAW21468.1"/>
    </source>
</evidence>
<organism evidence="1">
    <name type="scientific">hydrothermal vent metagenome</name>
    <dbReference type="NCBI Taxonomy" id="652676"/>
    <lineage>
        <taxon>unclassified sequences</taxon>
        <taxon>metagenomes</taxon>
        <taxon>ecological metagenomes</taxon>
    </lineage>
</organism>
<dbReference type="SUPFAM" id="SSF56935">
    <property type="entry name" value="Porins"/>
    <property type="match status" value="1"/>
</dbReference>
<accession>A0A3B0TU25</accession>
<evidence type="ECO:0008006" key="2">
    <source>
        <dbReference type="Google" id="ProtNLM"/>
    </source>
</evidence>
<name>A0A3B0TU25_9ZZZZ</name>
<protein>
    <recommendedName>
        <fullName evidence="2">Outer membrane protein</fullName>
    </recommendedName>
</protein>
<dbReference type="Gene3D" id="2.40.160.60">
    <property type="entry name" value="Outer membrane protein transport protein (OMPP1/FadL/TodX)"/>
    <property type="match status" value="1"/>
</dbReference>
<reference evidence="1" key="1">
    <citation type="submission" date="2018-06" db="EMBL/GenBank/DDBJ databases">
        <authorList>
            <person name="Zhirakovskaya E."/>
        </authorList>
    </citation>
    <scope>NUCLEOTIDE SEQUENCE</scope>
</reference>
<dbReference type="AlphaFoldDB" id="A0A3B0TU25"/>
<proteinExistence type="predicted"/>
<sequence length="401" mass="45045">MCMGSLAQAQNTTSPYSIFGPGELQSKGFGRSLGMGNAGIALQSGNSLNNLNPASYAGIDSMHFIFEMGIEGKFSGFKSQGRYQAAHFANLKYLAMGFRVTGWWSSSLGLTPFTNVGYNIMTKNYIEGSNLTYMSKYTGSGGINQAYFSNSIKIAKNLAFGINTSYMFGSLIQEESVSQALLPSFIIGRTDYLHSFYFDYGLQYSFKPRKALSYSIGLIYSNKQGLNSKHVVSISDESYNLMQIKESKTDYLKIPSVYGIGIGIKNGGRLTLAADYKFQDWSSVDYPNRLDKFVDSHSFTVGAEFRPWPVSITNAFYKNWLYRVGVNYHSSYLNVRNNILDEKSVSIGLGIPLRTTGSYMNMAFKYGKKGTTANNQIEEDYFMFHLNFSINEIWFFKKIYY</sequence>